<proteinExistence type="predicted"/>
<accession>A0A378WHE8</accession>
<evidence type="ECO:0000313" key="2">
    <source>
        <dbReference type="Proteomes" id="UP000255082"/>
    </source>
</evidence>
<dbReference type="RefSeq" id="WP_147287702.1">
    <property type="nucleotide sequence ID" value="NZ_UGRU01000001.1"/>
</dbReference>
<name>A0A378WHE8_9NOCA</name>
<dbReference type="EMBL" id="UGRU01000001">
    <property type="protein sequence ID" value="SUA40718.1"/>
    <property type="molecule type" value="Genomic_DNA"/>
</dbReference>
<protein>
    <submittedName>
        <fullName evidence="1">Uncharacterized protein</fullName>
    </submittedName>
</protein>
<gene>
    <name evidence="1" type="ORF">NCTC13184_00039</name>
</gene>
<evidence type="ECO:0000313" key="1">
    <source>
        <dbReference type="EMBL" id="SUA40718.1"/>
    </source>
</evidence>
<dbReference type="AlphaFoldDB" id="A0A378WHE8"/>
<reference evidence="1 2" key="1">
    <citation type="submission" date="2018-06" db="EMBL/GenBank/DDBJ databases">
        <authorList>
            <consortium name="Pathogen Informatics"/>
            <person name="Doyle S."/>
        </authorList>
    </citation>
    <scope>NUCLEOTIDE SEQUENCE [LARGE SCALE GENOMIC DNA]</scope>
    <source>
        <strain evidence="1 2">NCTC13184</strain>
    </source>
</reference>
<dbReference type="Proteomes" id="UP000255082">
    <property type="component" value="Unassembled WGS sequence"/>
</dbReference>
<organism evidence="1 2">
    <name type="scientific">Nocardia africana</name>
    <dbReference type="NCBI Taxonomy" id="134964"/>
    <lineage>
        <taxon>Bacteria</taxon>
        <taxon>Bacillati</taxon>
        <taxon>Actinomycetota</taxon>
        <taxon>Actinomycetes</taxon>
        <taxon>Mycobacteriales</taxon>
        <taxon>Nocardiaceae</taxon>
        <taxon>Nocardia</taxon>
    </lineage>
</organism>
<sequence>MMNPTFLYGRPKLPDRVCAPRRAATAPNDPHTDDVLLRRSIRAAATVSLTEDEFVRRVRASGTKLEAHFDHSGVGGLDSVGGIIGYTARWRDHGLLKQPVTDKALSADTRLSELRCGWRTGPEAQMMALAQWSHPGGCPVATRDTIRLTEPRLWVRGLNDAFDFQAGLLEFRPHEAAAWAWAGARLAGVTALWAQRFESGAGPITAASEVLAILTWRPRARQRPTHPGSACDLGRAAYVLGHLGSTDTMREWLLYGQIIASIRAVTRACRDRGELKTASALQHTVVRPLIHVRNAFQTESGLSESLDEGPRP</sequence>